<dbReference type="Gene3D" id="3.50.30.50">
    <property type="entry name" value="Putative cyclase"/>
    <property type="match status" value="1"/>
</dbReference>
<dbReference type="GO" id="GO:0019441">
    <property type="term" value="P:L-tryptophan catabolic process to kynurenine"/>
    <property type="evidence" value="ECO:0007669"/>
    <property type="project" value="InterPro"/>
</dbReference>
<keyword evidence="2" id="KW-1185">Reference proteome</keyword>
<dbReference type="Proteomes" id="UP000000345">
    <property type="component" value="Chromosome"/>
</dbReference>
<dbReference type="HOGENOM" id="CLU_030671_3_4_2"/>
<dbReference type="InterPro" id="IPR007325">
    <property type="entry name" value="KFase/CYL"/>
</dbReference>
<dbReference type="AlphaFoldDB" id="D9PUS2"/>
<reference evidence="1 2" key="2">
    <citation type="journal article" date="2010" name="J. Bacteriol.">
        <title>Complete genome sequence of Methanothermobacter marburgensis, a methanoarchaeon model organism.</title>
        <authorList>
            <person name="Liesegang H."/>
            <person name="Kaster A.K."/>
            <person name="Wiezer A."/>
            <person name="Goenrich M."/>
            <person name="Wollherr A."/>
            <person name="Seedorf H."/>
            <person name="Gottschalk G."/>
            <person name="Thauer R.K."/>
        </authorList>
    </citation>
    <scope>NUCLEOTIDE SEQUENCE [LARGE SCALE GENOMIC DNA]</scope>
    <source>
        <strain evidence="2">ATCC BAA-927 / DSM 2133 / JCM 14651 / NBRC 100331 / OCM 82 / Marburg</strain>
    </source>
</reference>
<name>D9PUS2_METTM</name>
<dbReference type="STRING" id="79929.MTBMA_c03680"/>
<proteinExistence type="predicted"/>
<sequence length="217" mass="23937">MYELLSHPLEDGSPVHPALDDVRISIRNMIPVDGYETHTIITSNHAGTHVDAPAHFIEGGKRISEYSIEELVFNDVCTVDVDVGPGDPIGSGDIEIPDCDLLLIRTGFESVRGGDTYLQDNPWITPELIDNIRRNFRGIRAIGVDCISISNPEHPSEGEMAHIMAFTEDPDYGEPVLILEDMKLMSAPEVIERVFVVPWTIEGVDSAPCTVIAEFKV</sequence>
<dbReference type="GO" id="GO:0004061">
    <property type="term" value="F:arylformamidase activity"/>
    <property type="evidence" value="ECO:0007669"/>
    <property type="project" value="InterPro"/>
</dbReference>
<dbReference type="EMBL" id="CP001710">
    <property type="protein sequence ID" value="ADL57969.1"/>
    <property type="molecule type" value="Genomic_DNA"/>
</dbReference>
<dbReference type="Pfam" id="PF04199">
    <property type="entry name" value="Cyclase"/>
    <property type="match status" value="1"/>
</dbReference>
<organism evidence="1 2">
    <name type="scientific">Methanothermobacter marburgensis (strain ATCC BAA-927 / DSM 2133 / JCM 14651 / NBRC 100331 / OCM 82 / Marburg)</name>
    <name type="common">Methanobacterium thermoautotrophicum</name>
    <dbReference type="NCBI Taxonomy" id="79929"/>
    <lineage>
        <taxon>Archaea</taxon>
        <taxon>Methanobacteriati</taxon>
        <taxon>Methanobacteriota</taxon>
        <taxon>Methanomada group</taxon>
        <taxon>Methanobacteria</taxon>
        <taxon>Methanobacteriales</taxon>
        <taxon>Methanobacteriaceae</taxon>
        <taxon>Methanothermobacter</taxon>
    </lineage>
</organism>
<protein>
    <submittedName>
        <fullName evidence="1">Predicted metal-dependent hydrolase</fullName>
    </submittedName>
</protein>
<gene>
    <name evidence="1" type="ordered locus">MTBMA_c03680</name>
</gene>
<dbReference type="PANTHER" id="PTHR31118:SF12">
    <property type="entry name" value="CYCLASE-LIKE PROTEIN 2"/>
    <property type="match status" value="1"/>
</dbReference>
<dbReference type="InterPro" id="IPR037175">
    <property type="entry name" value="KFase_sf"/>
</dbReference>
<dbReference type="KEGG" id="mmg:MTBMA_c03680"/>
<dbReference type="GeneID" id="43708399"/>
<dbReference type="PANTHER" id="PTHR31118">
    <property type="entry name" value="CYCLASE-LIKE PROTEIN 2"/>
    <property type="match status" value="1"/>
</dbReference>
<reference key="1">
    <citation type="submission" date="2009-08" db="EMBL/GenBank/DDBJ databases">
        <title>The genome sequence of Methanothermobacter marburgensis.</title>
        <authorList>
            <person name="Kaster A."/>
            <person name="Seedorf H."/>
            <person name="Goenrich M."/>
            <person name="Wiezer A."/>
            <person name="Liesegang H."/>
            <person name="Thauer R."/>
            <person name="Gottschalk G."/>
        </authorList>
    </citation>
    <scope>NUCLEOTIDE SEQUENCE</scope>
    <source>
        <strain>Marburg</strain>
    </source>
</reference>
<dbReference type="PaxDb" id="79929-MTBMA_c03680"/>
<dbReference type="GeneID" id="9704074"/>
<keyword evidence="1" id="KW-0378">Hydrolase</keyword>
<accession>D9PUS2</accession>
<evidence type="ECO:0000313" key="2">
    <source>
        <dbReference type="Proteomes" id="UP000000345"/>
    </source>
</evidence>
<dbReference type="OrthoDB" id="9014at2157"/>
<dbReference type="RefSeq" id="WP_013295196.1">
    <property type="nucleotide sequence ID" value="NC_014408.1"/>
</dbReference>
<dbReference type="SUPFAM" id="SSF102198">
    <property type="entry name" value="Putative cyclase"/>
    <property type="match status" value="1"/>
</dbReference>
<evidence type="ECO:0000313" key="1">
    <source>
        <dbReference type="EMBL" id="ADL57969.1"/>
    </source>
</evidence>